<reference evidence="3 4" key="1">
    <citation type="submission" date="2024-09" db="EMBL/GenBank/DDBJ databases">
        <authorList>
            <person name="Sun Q."/>
            <person name="Mori K."/>
        </authorList>
    </citation>
    <scope>NUCLEOTIDE SEQUENCE [LARGE SCALE GENOMIC DNA]</scope>
    <source>
        <strain evidence="3 4">CCM 7765</strain>
    </source>
</reference>
<name>A0ABV6HDU1_9SPHI</name>
<keyword evidence="2" id="KW-0732">Signal</keyword>
<feature type="chain" id="PRO_5045179677" evidence="2">
    <location>
        <begin position="20"/>
        <end position="351"/>
    </location>
</feature>
<feature type="coiled-coil region" evidence="1">
    <location>
        <begin position="295"/>
        <end position="332"/>
    </location>
</feature>
<dbReference type="RefSeq" id="WP_130855082.1">
    <property type="nucleotide sequence ID" value="NZ_JBHLWO010000001.1"/>
</dbReference>
<keyword evidence="1" id="KW-0175">Coiled coil</keyword>
<gene>
    <name evidence="3" type="ORF">ACFFI0_01075</name>
</gene>
<keyword evidence="4" id="KW-1185">Reference proteome</keyword>
<evidence type="ECO:0000313" key="3">
    <source>
        <dbReference type="EMBL" id="MFC0316871.1"/>
    </source>
</evidence>
<sequence length="351" mass="41002">MARALFSFLLLLVVQCVLAQPDTTDNSLVAYHQKYALGNRSTSFLKQYIRKLDSLDQPVDQQLLDEYVGTLQVRDLDNFETVSFLLQQGPILQSKTYRLIYMNQTIVDSIYHKLPLDERKKINGKIIKNTTQKAIQEKDINLAYNLSSFMYNAWLKSNPFLADIEQDRVMVEYLEQVADTTQYFRRAVNYYDRVYLYSTPDSMLKMNLAAHDNKPYRQPLDSAMQARWEHIPEARKRQYDTLFAKSLHRAAASFIKLGAKGPYIYNSLHWIQAAIKWRNDVPEYYHTYATILASLQLLQEAISKEEQAIKLADRQQQDTSRYRRQLQALREALQKKKIFVADVTNLADSNE</sequence>
<dbReference type="EMBL" id="JBHLWO010000001">
    <property type="protein sequence ID" value="MFC0316871.1"/>
    <property type="molecule type" value="Genomic_DNA"/>
</dbReference>
<feature type="signal peptide" evidence="2">
    <location>
        <begin position="1"/>
        <end position="19"/>
    </location>
</feature>
<comment type="caution">
    <text evidence="3">The sequence shown here is derived from an EMBL/GenBank/DDBJ whole genome shotgun (WGS) entry which is preliminary data.</text>
</comment>
<evidence type="ECO:0000313" key="4">
    <source>
        <dbReference type="Proteomes" id="UP001589774"/>
    </source>
</evidence>
<organism evidence="3 4">
    <name type="scientific">Olivibacter oleidegradans</name>
    <dbReference type="NCBI Taxonomy" id="760123"/>
    <lineage>
        <taxon>Bacteria</taxon>
        <taxon>Pseudomonadati</taxon>
        <taxon>Bacteroidota</taxon>
        <taxon>Sphingobacteriia</taxon>
        <taxon>Sphingobacteriales</taxon>
        <taxon>Sphingobacteriaceae</taxon>
        <taxon>Olivibacter</taxon>
    </lineage>
</organism>
<protein>
    <submittedName>
        <fullName evidence="3">Uncharacterized protein</fullName>
    </submittedName>
</protein>
<evidence type="ECO:0000256" key="2">
    <source>
        <dbReference type="SAM" id="SignalP"/>
    </source>
</evidence>
<dbReference type="Proteomes" id="UP001589774">
    <property type="component" value="Unassembled WGS sequence"/>
</dbReference>
<accession>A0ABV6HDU1</accession>
<proteinExistence type="predicted"/>
<evidence type="ECO:0000256" key="1">
    <source>
        <dbReference type="SAM" id="Coils"/>
    </source>
</evidence>